<comment type="similarity">
    <text evidence="1">Belongs to the ABC transporter superfamily.</text>
</comment>
<protein>
    <recommendedName>
        <fullName evidence="5">ABC transporter domain-containing protein</fullName>
    </recommendedName>
</protein>
<reference evidence="6 7" key="1">
    <citation type="journal article" date="2016" name="Environ. Microbiol.">
        <title>Genomic resolution of a cold subsurface aquifer community provides metabolic insights for novel microbes adapted to high CO concentrations.</title>
        <authorList>
            <person name="Probst A.J."/>
            <person name="Castelle C.J."/>
            <person name="Singh A."/>
            <person name="Brown C.T."/>
            <person name="Anantharaman K."/>
            <person name="Sharon I."/>
            <person name="Hug L.A."/>
            <person name="Burstein D."/>
            <person name="Emerson J.B."/>
            <person name="Thomas B.C."/>
            <person name="Banfield J.F."/>
        </authorList>
    </citation>
    <scope>NUCLEOTIDE SEQUENCE [LARGE SCALE GENOMIC DNA]</scope>
    <source>
        <strain evidence="6">CG1_02_37_22</strain>
    </source>
</reference>
<organism evidence="6 7">
    <name type="scientific">Candidatus Gottesmanbacteria bacterium CG1_02_37_22</name>
    <dbReference type="NCBI Taxonomy" id="1805209"/>
    <lineage>
        <taxon>Bacteria</taxon>
        <taxon>Candidatus Gottesmaniibacteriota</taxon>
    </lineage>
</organism>
<dbReference type="Gene3D" id="3.40.50.300">
    <property type="entry name" value="P-loop containing nucleotide triphosphate hydrolases"/>
    <property type="match status" value="1"/>
</dbReference>
<evidence type="ECO:0000313" key="7">
    <source>
        <dbReference type="Proteomes" id="UP000183120"/>
    </source>
</evidence>
<evidence type="ECO:0000256" key="3">
    <source>
        <dbReference type="ARBA" id="ARBA00022741"/>
    </source>
</evidence>
<proteinExistence type="inferred from homology"/>
<gene>
    <name evidence="6" type="ORF">AUJ73_01040</name>
</gene>
<dbReference type="PANTHER" id="PTHR42734:SF17">
    <property type="entry name" value="METAL TRANSPORT SYSTEM ATP-BINDING PROTEIN TM_0124-RELATED"/>
    <property type="match status" value="1"/>
</dbReference>
<dbReference type="SMART" id="SM00382">
    <property type="entry name" value="AAA"/>
    <property type="match status" value="1"/>
</dbReference>
<dbReference type="AlphaFoldDB" id="A0A1J4TYQ4"/>
<evidence type="ECO:0000313" key="6">
    <source>
        <dbReference type="EMBL" id="OIO15199.1"/>
    </source>
</evidence>
<dbReference type="InterPro" id="IPR027417">
    <property type="entry name" value="P-loop_NTPase"/>
</dbReference>
<dbReference type="InterPro" id="IPR003593">
    <property type="entry name" value="AAA+_ATPase"/>
</dbReference>
<dbReference type="InterPro" id="IPR050153">
    <property type="entry name" value="Metal_Ion_Import_ABC"/>
</dbReference>
<feature type="domain" description="ABC transporter" evidence="5">
    <location>
        <begin position="8"/>
        <end position="244"/>
    </location>
</feature>
<evidence type="ECO:0000256" key="1">
    <source>
        <dbReference type="ARBA" id="ARBA00005417"/>
    </source>
</evidence>
<evidence type="ECO:0000256" key="2">
    <source>
        <dbReference type="ARBA" id="ARBA00022448"/>
    </source>
</evidence>
<name>A0A1J4TYQ4_9BACT</name>
<evidence type="ECO:0000256" key="4">
    <source>
        <dbReference type="ARBA" id="ARBA00022840"/>
    </source>
</evidence>
<keyword evidence="2" id="KW-0813">Transport</keyword>
<comment type="caution">
    <text evidence="6">The sequence shown here is derived from an EMBL/GenBank/DDBJ whole genome shotgun (WGS) entry which is preliminary data.</text>
</comment>
<evidence type="ECO:0000259" key="5">
    <source>
        <dbReference type="PROSITE" id="PS50893"/>
    </source>
</evidence>
<dbReference type="GO" id="GO:0005524">
    <property type="term" value="F:ATP binding"/>
    <property type="evidence" value="ECO:0007669"/>
    <property type="project" value="UniProtKB-KW"/>
</dbReference>
<dbReference type="PROSITE" id="PS00211">
    <property type="entry name" value="ABC_TRANSPORTER_1"/>
    <property type="match status" value="1"/>
</dbReference>
<dbReference type="EMBL" id="MNUY01000016">
    <property type="protein sequence ID" value="OIO15199.1"/>
    <property type="molecule type" value="Genomic_DNA"/>
</dbReference>
<dbReference type="PANTHER" id="PTHR42734">
    <property type="entry name" value="METAL TRANSPORT SYSTEM ATP-BINDING PROTEIN TM_0124-RELATED"/>
    <property type="match status" value="1"/>
</dbReference>
<accession>A0A1J4TYQ4</accession>
<dbReference type="SUPFAM" id="SSF52540">
    <property type="entry name" value="P-loop containing nucleoside triphosphate hydrolases"/>
    <property type="match status" value="1"/>
</dbReference>
<dbReference type="GO" id="GO:0016887">
    <property type="term" value="F:ATP hydrolysis activity"/>
    <property type="evidence" value="ECO:0007669"/>
    <property type="project" value="InterPro"/>
</dbReference>
<dbReference type="Proteomes" id="UP000183120">
    <property type="component" value="Unassembled WGS sequence"/>
</dbReference>
<dbReference type="CDD" id="cd03235">
    <property type="entry name" value="ABC_Metallic_Cations"/>
    <property type="match status" value="1"/>
</dbReference>
<dbReference type="Pfam" id="PF00005">
    <property type="entry name" value="ABC_tran"/>
    <property type="match status" value="1"/>
</dbReference>
<dbReference type="InterPro" id="IPR003439">
    <property type="entry name" value="ABC_transporter-like_ATP-bd"/>
</dbReference>
<keyword evidence="3" id="KW-0547">Nucleotide-binding</keyword>
<dbReference type="PROSITE" id="PS50893">
    <property type="entry name" value="ABC_TRANSPORTER_2"/>
    <property type="match status" value="1"/>
</dbReference>
<sequence>MKQAIKAIEVKNIEVKYQNQTVLENISFSINQGDYVALIGPNGAGKTTLLKVILGLTAPTSGEIKIFGQNSKLYKRKYEVGYVPQKIVQIDTQFPVTVWEVVASGRFAKVGILKRLEKKDINKIREVMVISKIDNLKDRLLSDLSGGERQRVFIARALAGEPKILILDEPTMGVDMTAKDNFFNLLEYLNRDFGLTIIFVSHDIDAISQKAKYVLCLNRKLVCHTLSKELDKGSYLEELYGDNMKKVIHK</sequence>
<dbReference type="InterPro" id="IPR017871">
    <property type="entry name" value="ABC_transporter-like_CS"/>
</dbReference>
<keyword evidence="4" id="KW-0067">ATP-binding</keyword>
<dbReference type="STRING" id="1805209.AUJ73_01040"/>
<dbReference type="FunFam" id="3.40.50.300:FF:000134">
    <property type="entry name" value="Iron-enterobactin ABC transporter ATP-binding protein"/>
    <property type="match status" value="1"/>
</dbReference>